<feature type="domain" description="DprA winged helix" evidence="3">
    <location>
        <begin position="315"/>
        <end position="370"/>
    </location>
</feature>
<dbReference type="GO" id="GO:0009294">
    <property type="term" value="P:DNA-mediated transformation"/>
    <property type="evidence" value="ECO:0007669"/>
    <property type="project" value="InterPro"/>
</dbReference>
<dbReference type="Gene3D" id="3.40.50.450">
    <property type="match status" value="1"/>
</dbReference>
<evidence type="ECO:0000313" key="4">
    <source>
        <dbReference type="EMBL" id="PRC94481.1"/>
    </source>
</evidence>
<evidence type="ECO:0000256" key="1">
    <source>
        <dbReference type="ARBA" id="ARBA00006525"/>
    </source>
</evidence>
<keyword evidence="5" id="KW-1185">Reference proteome</keyword>
<dbReference type="PANTHER" id="PTHR43022">
    <property type="entry name" value="PROTEIN SMF"/>
    <property type="match status" value="1"/>
</dbReference>
<gene>
    <name evidence="4" type="ORF">S2091_1102</name>
</gene>
<evidence type="ECO:0000313" key="5">
    <source>
        <dbReference type="Proteomes" id="UP000237839"/>
    </source>
</evidence>
<protein>
    <submittedName>
        <fullName evidence="4">DprA: DNA protecting protein DprA</fullName>
    </submittedName>
</protein>
<proteinExistence type="inferred from homology"/>
<comment type="caution">
    <text evidence="4">The sequence shown here is derived from an EMBL/GenBank/DDBJ whole genome shotgun (WGS) entry which is preliminary data.</text>
</comment>
<name>A0A2S9H3D1_9BURK</name>
<evidence type="ECO:0000259" key="2">
    <source>
        <dbReference type="Pfam" id="PF02481"/>
    </source>
</evidence>
<dbReference type="NCBIfam" id="TIGR00732">
    <property type="entry name" value="dprA"/>
    <property type="match status" value="1"/>
</dbReference>
<dbReference type="InterPro" id="IPR041614">
    <property type="entry name" value="DprA_WH"/>
</dbReference>
<evidence type="ECO:0000259" key="3">
    <source>
        <dbReference type="Pfam" id="PF17782"/>
    </source>
</evidence>
<organism evidence="4 5">
    <name type="scientific">Solimicrobium silvestre</name>
    <dbReference type="NCBI Taxonomy" id="2099400"/>
    <lineage>
        <taxon>Bacteria</taxon>
        <taxon>Pseudomonadati</taxon>
        <taxon>Pseudomonadota</taxon>
        <taxon>Betaproteobacteria</taxon>
        <taxon>Burkholderiales</taxon>
        <taxon>Oxalobacteraceae</taxon>
        <taxon>Solimicrobium</taxon>
    </lineage>
</organism>
<dbReference type="PANTHER" id="PTHR43022:SF1">
    <property type="entry name" value="PROTEIN SMF"/>
    <property type="match status" value="1"/>
</dbReference>
<dbReference type="InterPro" id="IPR057666">
    <property type="entry name" value="DrpA_SLOG"/>
</dbReference>
<reference evidence="4 5" key="1">
    <citation type="submission" date="2018-02" db="EMBL/GenBank/DDBJ databases">
        <title>Solimicrobium silvestre gen. nov., sp. nov., isolated from alpine forest soil.</title>
        <authorList>
            <person name="Margesin R."/>
            <person name="Albuquerque L."/>
            <person name="Zhang D.-C."/>
            <person name="Froufe H.J.C."/>
            <person name="Severino R."/>
            <person name="Roxo I."/>
            <person name="Egas C."/>
            <person name="Da Costa M.S."/>
        </authorList>
    </citation>
    <scope>NUCLEOTIDE SEQUENCE [LARGE SCALE GENOMIC DNA]</scope>
    <source>
        <strain evidence="4 5">S20-91</strain>
    </source>
</reference>
<comment type="similarity">
    <text evidence="1">Belongs to the DprA/Smf family.</text>
</comment>
<dbReference type="Pfam" id="PF02481">
    <property type="entry name" value="DNA_processg_A"/>
    <property type="match status" value="1"/>
</dbReference>
<dbReference type="Gene3D" id="1.10.10.10">
    <property type="entry name" value="Winged helix-like DNA-binding domain superfamily/Winged helix DNA-binding domain"/>
    <property type="match status" value="1"/>
</dbReference>
<sequence>MSDVSDWIRLTATPGIGCEAARKLLLEFGLPDQIFSASYAALKQVVSERQAKALCEPPTETILALIERTHLWCAEPNNFLITLADNNYPTLLLEIPDPPTLLYVKGRIELLSNTSIAVVGSRNASTQGSINAKQFSSNLSQSGLTIVSGMALGIDTAAHEGGLESLDLTSGSTIAVIGTGADIVYPARNRGLAHKIAEHGCIVSEYALGTPAIASNFPRRNRLISGLSQGVLVIEAAAQSGSLITARMALEQGRDVFAIPGSIHSPLAKGCHLLIKQGAKLVETAQDILQELRLDTLDSKPEPAQSMLPFPSNTNNEIETEAESELLIAIGYDPIHPDVLAQRCNVDSGELSAKLLMLELDGHVEVLAGGLYRRLG</sequence>
<dbReference type="SUPFAM" id="SSF102405">
    <property type="entry name" value="MCP/YpsA-like"/>
    <property type="match status" value="1"/>
</dbReference>
<accession>A0A2S9H3D1</accession>
<dbReference type="OrthoDB" id="9785707at2"/>
<dbReference type="Pfam" id="PF17782">
    <property type="entry name" value="WHD_DprA"/>
    <property type="match status" value="1"/>
</dbReference>
<dbReference type="InterPro" id="IPR036388">
    <property type="entry name" value="WH-like_DNA-bd_sf"/>
</dbReference>
<dbReference type="EMBL" id="PUGF01000003">
    <property type="protein sequence ID" value="PRC94481.1"/>
    <property type="molecule type" value="Genomic_DNA"/>
</dbReference>
<dbReference type="RefSeq" id="WP_105530781.1">
    <property type="nucleotide sequence ID" value="NZ_PUGF01000003.1"/>
</dbReference>
<dbReference type="AlphaFoldDB" id="A0A2S9H3D1"/>
<dbReference type="InterPro" id="IPR003488">
    <property type="entry name" value="DprA"/>
</dbReference>
<dbReference type="Proteomes" id="UP000237839">
    <property type="component" value="Unassembled WGS sequence"/>
</dbReference>
<feature type="domain" description="Smf/DprA SLOG" evidence="2">
    <location>
        <begin position="80"/>
        <end position="292"/>
    </location>
</feature>